<organism evidence="2 3">
    <name type="scientific">Clonorchis sinensis</name>
    <name type="common">Chinese liver fluke</name>
    <dbReference type="NCBI Taxonomy" id="79923"/>
    <lineage>
        <taxon>Eukaryota</taxon>
        <taxon>Metazoa</taxon>
        <taxon>Spiralia</taxon>
        <taxon>Lophotrochozoa</taxon>
        <taxon>Platyhelminthes</taxon>
        <taxon>Trematoda</taxon>
        <taxon>Digenea</taxon>
        <taxon>Opisthorchiida</taxon>
        <taxon>Opisthorchiata</taxon>
        <taxon>Opisthorchiidae</taxon>
        <taxon>Clonorchis</taxon>
    </lineage>
</organism>
<evidence type="ECO:0000313" key="2">
    <source>
        <dbReference type="EMBL" id="GAA53690.1"/>
    </source>
</evidence>
<accession>G7YL59</accession>
<dbReference type="AlphaFoldDB" id="G7YL59"/>
<feature type="non-terminal residue" evidence="2">
    <location>
        <position position="580"/>
    </location>
</feature>
<dbReference type="EMBL" id="DF143564">
    <property type="protein sequence ID" value="GAA53690.1"/>
    <property type="molecule type" value="Genomic_DNA"/>
</dbReference>
<dbReference type="Proteomes" id="UP000008909">
    <property type="component" value="Unassembled WGS sequence"/>
</dbReference>
<dbReference type="PANTHER" id="PTHR47331">
    <property type="entry name" value="PHD-TYPE DOMAIN-CONTAINING PROTEIN"/>
    <property type="match status" value="1"/>
</dbReference>
<proteinExistence type="predicted"/>
<dbReference type="Pfam" id="PF17921">
    <property type="entry name" value="Integrase_H2C2"/>
    <property type="match status" value="1"/>
</dbReference>
<reference evidence="2" key="1">
    <citation type="journal article" date="2011" name="Genome Biol.">
        <title>The draft genome of the carcinogenic human liver fluke Clonorchis sinensis.</title>
        <authorList>
            <person name="Wang X."/>
            <person name="Chen W."/>
            <person name="Huang Y."/>
            <person name="Sun J."/>
            <person name="Men J."/>
            <person name="Liu H."/>
            <person name="Luo F."/>
            <person name="Guo L."/>
            <person name="Lv X."/>
            <person name="Deng C."/>
            <person name="Zhou C."/>
            <person name="Fan Y."/>
            <person name="Li X."/>
            <person name="Huang L."/>
            <person name="Hu Y."/>
            <person name="Liang C."/>
            <person name="Hu X."/>
            <person name="Xu J."/>
            <person name="Yu X."/>
        </authorList>
    </citation>
    <scope>NUCLEOTIDE SEQUENCE [LARGE SCALE GENOMIC DNA]</scope>
    <source>
        <strain evidence="2">Henan</strain>
    </source>
</reference>
<name>G7YL59_CLOSI</name>
<keyword evidence="3" id="KW-1185">Reference proteome</keyword>
<protein>
    <recommendedName>
        <fullName evidence="1">Integrase zinc-binding domain-containing protein</fullName>
    </recommendedName>
</protein>
<dbReference type="InterPro" id="IPR041588">
    <property type="entry name" value="Integrase_H2C2"/>
</dbReference>
<reference key="2">
    <citation type="submission" date="2011-10" db="EMBL/GenBank/DDBJ databases">
        <title>The genome and transcriptome sequence of Clonorchis sinensis provide insights into the carcinogenic liver fluke.</title>
        <authorList>
            <person name="Wang X."/>
            <person name="Huang Y."/>
            <person name="Chen W."/>
            <person name="Liu H."/>
            <person name="Guo L."/>
            <person name="Chen Y."/>
            <person name="Luo F."/>
            <person name="Zhou W."/>
            <person name="Sun J."/>
            <person name="Mao Q."/>
            <person name="Liang P."/>
            <person name="Zhou C."/>
            <person name="Tian Y."/>
            <person name="Men J."/>
            <person name="Lv X."/>
            <person name="Huang L."/>
            <person name="Zhou J."/>
            <person name="Hu Y."/>
            <person name="Li R."/>
            <person name="Zhang F."/>
            <person name="Lei H."/>
            <person name="Li X."/>
            <person name="Hu X."/>
            <person name="Liang C."/>
            <person name="Xu J."/>
            <person name="Wu Z."/>
            <person name="Yu X."/>
        </authorList>
    </citation>
    <scope>NUCLEOTIDE SEQUENCE</scope>
    <source>
        <strain>Henan</strain>
    </source>
</reference>
<evidence type="ECO:0000259" key="1">
    <source>
        <dbReference type="Pfam" id="PF17921"/>
    </source>
</evidence>
<feature type="domain" description="Integrase zinc-binding" evidence="1">
    <location>
        <begin position="531"/>
        <end position="579"/>
    </location>
</feature>
<sequence length="580" mass="64757">MALPKIGTDKFDGTPRRFWKFMKSFQVNLASRLADDIATKLNQFLERNLSAATNVCGQLAGGANGVSNWCVDDINQRSKLPRPHVNAVASQALSCPAKFSEEKLQALRECKLRFNCLKPNHRADKYRAPTRCDLPRCGKRHHRLLHMDSLVKPPTSSTADINSNSVEVPSAFLGFLPMRLLSPNGAVLCYALLDSGVNSTLSSLEVADRIGLKGTPTELEFKSINGALKKGTTAFSPTIESLNNDCQTHVQTAFSTDQLPLTRSTVPSREFLRRWYLCTRCTLGDRTTYRDQYTTVCVSLTVFGWVVLGPSGISGSKTTTINCLNTQETIESDILRLFGLEFIDQRPKRDISTSIEDKQVLSLAKQFRVSEWPKTEIEQLHHKPVHLELKRAATVMITATTDLPTDVLFSEYSSWVRLRRAIAWFTRFKSYLHSKIVGKGNEFKSSLRLDKLNEAERSISRYVQLKTFPSVLSTTSQLDSKPCKGLCRKSPICKLHPIVLNGLLCVSGQLGNSPLPEFTKHPIIRPGDHPVTRGIINHYHEFEGHMGNSHTLAAIRQGYWILSATTAVKQLIRGCVGCQV</sequence>
<dbReference type="Gene3D" id="1.10.340.70">
    <property type="match status" value="1"/>
</dbReference>
<evidence type="ECO:0000313" key="3">
    <source>
        <dbReference type="Proteomes" id="UP000008909"/>
    </source>
</evidence>
<gene>
    <name evidence="2" type="ORF">CLF_110786</name>
</gene>